<name>A0AAN8WRE4_HALRR</name>
<dbReference type="AlphaFoldDB" id="A0AAN8WRE4"/>
<evidence type="ECO:0000313" key="1">
    <source>
        <dbReference type="EMBL" id="KAK7070827.1"/>
    </source>
</evidence>
<protein>
    <submittedName>
        <fullName evidence="1">Uncharacterized protein</fullName>
    </submittedName>
</protein>
<reference evidence="1 2" key="1">
    <citation type="submission" date="2023-11" db="EMBL/GenBank/DDBJ databases">
        <title>Halocaridina rubra genome assembly.</title>
        <authorList>
            <person name="Smith C."/>
        </authorList>
    </citation>
    <scope>NUCLEOTIDE SEQUENCE [LARGE SCALE GENOMIC DNA]</scope>
    <source>
        <strain evidence="1">EP-1</strain>
        <tissue evidence="1">Whole</tissue>
    </source>
</reference>
<feature type="non-terminal residue" evidence="1">
    <location>
        <position position="79"/>
    </location>
</feature>
<sequence>MSNGVLRSLDSPRLTVDDEGTLWFSYITPEDASDDALYACAASSATSFHEMYIVEDEDGNTVMVEDPPITGLITSISLP</sequence>
<dbReference type="Proteomes" id="UP001381693">
    <property type="component" value="Unassembled WGS sequence"/>
</dbReference>
<organism evidence="1 2">
    <name type="scientific">Halocaridina rubra</name>
    <name type="common">Hawaiian red shrimp</name>
    <dbReference type="NCBI Taxonomy" id="373956"/>
    <lineage>
        <taxon>Eukaryota</taxon>
        <taxon>Metazoa</taxon>
        <taxon>Ecdysozoa</taxon>
        <taxon>Arthropoda</taxon>
        <taxon>Crustacea</taxon>
        <taxon>Multicrustacea</taxon>
        <taxon>Malacostraca</taxon>
        <taxon>Eumalacostraca</taxon>
        <taxon>Eucarida</taxon>
        <taxon>Decapoda</taxon>
        <taxon>Pleocyemata</taxon>
        <taxon>Caridea</taxon>
        <taxon>Atyoidea</taxon>
        <taxon>Atyidae</taxon>
        <taxon>Halocaridina</taxon>
    </lineage>
</organism>
<dbReference type="EMBL" id="JAXCGZ010015226">
    <property type="protein sequence ID" value="KAK7070827.1"/>
    <property type="molecule type" value="Genomic_DNA"/>
</dbReference>
<dbReference type="Gene3D" id="2.60.40.10">
    <property type="entry name" value="Immunoglobulins"/>
    <property type="match status" value="1"/>
</dbReference>
<keyword evidence="2" id="KW-1185">Reference proteome</keyword>
<comment type="caution">
    <text evidence="1">The sequence shown here is derived from an EMBL/GenBank/DDBJ whole genome shotgun (WGS) entry which is preliminary data.</text>
</comment>
<proteinExistence type="predicted"/>
<dbReference type="InterPro" id="IPR013783">
    <property type="entry name" value="Ig-like_fold"/>
</dbReference>
<accession>A0AAN8WRE4</accession>
<gene>
    <name evidence="1" type="ORF">SK128_024047</name>
</gene>
<evidence type="ECO:0000313" key="2">
    <source>
        <dbReference type="Proteomes" id="UP001381693"/>
    </source>
</evidence>